<dbReference type="EMBL" id="BMDX01000022">
    <property type="protein sequence ID" value="GGA87417.1"/>
    <property type="molecule type" value="Genomic_DNA"/>
</dbReference>
<comment type="caution">
    <text evidence="9">The sequence shown here is derived from an EMBL/GenBank/DDBJ whole genome shotgun (WGS) entry which is preliminary data.</text>
</comment>
<evidence type="ECO:0000259" key="8">
    <source>
        <dbReference type="Pfam" id="PF00246"/>
    </source>
</evidence>
<keyword evidence="7" id="KW-0482">Metalloprotease</keyword>
<dbReference type="PANTHER" id="PTHR11705:SF143">
    <property type="entry name" value="SLL0236 PROTEIN"/>
    <property type="match status" value="1"/>
</dbReference>
<feature type="domain" description="Peptidase M14" evidence="8">
    <location>
        <begin position="46"/>
        <end position="261"/>
    </location>
</feature>
<dbReference type="GO" id="GO:0006508">
    <property type="term" value="P:proteolysis"/>
    <property type="evidence" value="ECO:0007669"/>
    <property type="project" value="UniProtKB-KW"/>
</dbReference>
<evidence type="ECO:0000256" key="1">
    <source>
        <dbReference type="ARBA" id="ARBA00001947"/>
    </source>
</evidence>
<keyword evidence="3" id="KW-0645">Protease</keyword>
<dbReference type="Proteomes" id="UP000619743">
    <property type="component" value="Unassembled WGS sequence"/>
</dbReference>
<dbReference type="OrthoDB" id="9779324at2"/>
<protein>
    <submittedName>
        <fullName evidence="9">Peptidase M14</fullName>
    </submittedName>
</protein>
<dbReference type="AlphaFoldDB" id="A0A8J2XR26"/>
<evidence type="ECO:0000256" key="4">
    <source>
        <dbReference type="ARBA" id="ARBA00022723"/>
    </source>
</evidence>
<dbReference type="RefSeq" id="WP_087506361.1">
    <property type="nucleotide sequence ID" value="NZ_BMDX01000022.1"/>
</dbReference>
<name>A0A8J2XR26_9GAMM</name>
<dbReference type="PROSITE" id="PS00132">
    <property type="entry name" value="CARBOXYPEPT_ZN_1"/>
    <property type="match status" value="1"/>
</dbReference>
<keyword evidence="4" id="KW-0479">Metal-binding</keyword>
<evidence type="ECO:0000313" key="9">
    <source>
        <dbReference type="EMBL" id="GGA87417.1"/>
    </source>
</evidence>
<evidence type="ECO:0000256" key="6">
    <source>
        <dbReference type="ARBA" id="ARBA00022833"/>
    </source>
</evidence>
<keyword evidence="6" id="KW-0862">Zinc</keyword>
<comment type="cofactor">
    <cofactor evidence="1">
        <name>Zn(2+)</name>
        <dbReference type="ChEBI" id="CHEBI:29105"/>
    </cofactor>
</comment>
<evidence type="ECO:0000256" key="5">
    <source>
        <dbReference type="ARBA" id="ARBA00022801"/>
    </source>
</evidence>
<dbReference type="Pfam" id="PF00246">
    <property type="entry name" value="Peptidase_M14"/>
    <property type="match status" value="1"/>
</dbReference>
<evidence type="ECO:0000256" key="3">
    <source>
        <dbReference type="ARBA" id="ARBA00022670"/>
    </source>
</evidence>
<dbReference type="PANTHER" id="PTHR11705">
    <property type="entry name" value="PROTEASE FAMILY M14 CARBOXYPEPTIDASE A,B"/>
    <property type="match status" value="1"/>
</dbReference>
<dbReference type="InterPro" id="IPR000834">
    <property type="entry name" value="Peptidase_M14"/>
</dbReference>
<gene>
    <name evidence="9" type="ORF">GCM10011369_31840</name>
</gene>
<keyword evidence="10" id="KW-1185">Reference proteome</keyword>
<organism evidence="9 10">
    <name type="scientific">Neiella marina</name>
    <dbReference type="NCBI Taxonomy" id="508461"/>
    <lineage>
        <taxon>Bacteria</taxon>
        <taxon>Pseudomonadati</taxon>
        <taxon>Pseudomonadota</taxon>
        <taxon>Gammaproteobacteria</taxon>
        <taxon>Alteromonadales</taxon>
        <taxon>Echinimonadaceae</taxon>
        <taxon>Neiella</taxon>
    </lineage>
</organism>
<dbReference type="GO" id="GO:0005615">
    <property type="term" value="C:extracellular space"/>
    <property type="evidence" value="ECO:0007669"/>
    <property type="project" value="TreeGrafter"/>
</dbReference>
<evidence type="ECO:0000313" key="10">
    <source>
        <dbReference type="Proteomes" id="UP000619743"/>
    </source>
</evidence>
<accession>A0A8J2XR26</accession>
<sequence>MASTRLFNLKRHLPELFELEHLLVRAGARVRSKVLTQVSVADTQLPIHALELGSDAPGAPMLGLIGGVHGVERIGSQVLLAYLHSLLERMRWDDSIDCQLAGLKLVFVPIANPGGMYHNSRCNPNGVDLMRNAPIAAKGKVPMLLGGHRISRMLPWYRGPKDAPMEPELQALHGYMEEQINGRPFNLTLDVHSGFGFKDRLWFPYAGAFEPIRDLNVMYRINRLFVKTFPNHTLYQVEPQAHSYTTHGDVWDLLYDNSLIQQPEATFLPLTLEMGSWLWVKKNPRQLLRYRGLFHPELPHRRSRILRRHYPLLDFLMMATRSHRNWMKTKPEQVDKDTRAAIKLWYDGEART</sequence>
<dbReference type="GO" id="GO:0008270">
    <property type="term" value="F:zinc ion binding"/>
    <property type="evidence" value="ECO:0007669"/>
    <property type="project" value="InterPro"/>
</dbReference>
<dbReference type="InterPro" id="IPR057246">
    <property type="entry name" value="CARBOXYPEPT_ZN_1"/>
</dbReference>
<evidence type="ECO:0000256" key="2">
    <source>
        <dbReference type="ARBA" id="ARBA00005988"/>
    </source>
</evidence>
<dbReference type="GO" id="GO:0004181">
    <property type="term" value="F:metallocarboxypeptidase activity"/>
    <property type="evidence" value="ECO:0007669"/>
    <property type="project" value="InterPro"/>
</dbReference>
<keyword evidence="5" id="KW-0378">Hydrolase</keyword>
<reference evidence="10" key="1">
    <citation type="journal article" date="2019" name="Int. J. Syst. Evol. Microbiol.">
        <title>The Global Catalogue of Microorganisms (GCM) 10K type strain sequencing project: providing services to taxonomists for standard genome sequencing and annotation.</title>
        <authorList>
            <consortium name="The Broad Institute Genomics Platform"/>
            <consortium name="The Broad Institute Genome Sequencing Center for Infectious Disease"/>
            <person name="Wu L."/>
            <person name="Ma J."/>
        </authorList>
    </citation>
    <scope>NUCLEOTIDE SEQUENCE [LARGE SCALE GENOMIC DNA]</scope>
    <source>
        <strain evidence="10">CGMCC 1.10130</strain>
    </source>
</reference>
<dbReference type="Gene3D" id="3.40.630.10">
    <property type="entry name" value="Zn peptidases"/>
    <property type="match status" value="1"/>
</dbReference>
<dbReference type="SUPFAM" id="SSF53187">
    <property type="entry name" value="Zn-dependent exopeptidases"/>
    <property type="match status" value="1"/>
</dbReference>
<evidence type="ECO:0000256" key="7">
    <source>
        <dbReference type="ARBA" id="ARBA00023049"/>
    </source>
</evidence>
<comment type="similarity">
    <text evidence="2">Belongs to the peptidase M14 family.</text>
</comment>
<proteinExistence type="inferred from homology"/>